<reference evidence="2" key="1">
    <citation type="submission" date="2020-01" db="EMBL/GenBank/DDBJ databases">
        <authorList>
            <person name="Rat A."/>
        </authorList>
    </citation>
    <scope>NUCLEOTIDE SEQUENCE</scope>
    <source>
        <strain evidence="2">LMG 31228</strain>
    </source>
</reference>
<dbReference type="RefSeq" id="WP_211847226.1">
    <property type="nucleotide sequence ID" value="NZ_JAAEDL010000013.1"/>
</dbReference>
<dbReference type="EMBL" id="JAAEDL010000013">
    <property type="protein sequence ID" value="MBR0681699.1"/>
    <property type="molecule type" value="Genomic_DNA"/>
</dbReference>
<evidence type="ECO:0000313" key="3">
    <source>
        <dbReference type="Proteomes" id="UP001138709"/>
    </source>
</evidence>
<gene>
    <name evidence="2" type="ORF">GXW74_14490</name>
</gene>
<accession>A0A9X9XDB3</accession>
<feature type="compositionally biased region" description="Basic and acidic residues" evidence="1">
    <location>
        <begin position="1"/>
        <end position="23"/>
    </location>
</feature>
<evidence type="ECO:0000256" key="1">
    <source>
        <dbReference type="SAM" id="MobiDB-lite"/>
    </source>
</evidence>
<dbReference type="Proteomes" id="UP001138709">
    <property type="component" value="Unassembled WGS sequence"/>
</dbReference>
<name>A0A9X9XDB3_9PROT</name>
<dbReference type="AlphaFoldDB" id="A0A9X9XDB3"/>
<proteinExistence type="predicted"/>
<comment type="caution">
    <text evidence="2">The sequence shown here is derived from an EMBL/GenBank/DDBJ whole genome shotgun (WGS) entry which is preliminary data.</text>
</comment>
<organism evidence="2 3">
    <name type="scientific">Neoroseomonas eburnea</name>
    <dbReference type="NCBI Taxonomy" id="1346889"/>
    <lineage>
        <taxon>Bacteria</taxon>
        <taxon>Pseudomonadati</taxon>
        <taxon>Pseudomonadota</taxon>
        <taxon>Alphaproteobacteria</taxon>
        <taxon>Acetobacterales</taxon>
        <taxon>Acetobacteraceae</taxon>
        <taxon>Neoroseomonas</taxon>
    </lineage>
</organism>
<feature type="region of interest" description="Disordered" evidence="1">
    <location>
        <begin position="1"/>
        <end position="27"/>
    </location>
</feature>
<sequence length="182" mass="20309">MTVDTSFREALRRDDGRPDERREPKRRWERVSVGQWDGLSALFEERSPWSDANDARIAIIEAKRTIEDTAWELLADRQAGMKLRHLRGLLVRAAAPLERCRAAFRDASELLSPSSLRALSAWVSDPDCELGYEGGTEIRVTKSGFRVLAAGGITSFEAPAGFQEAEIPNVRRLADLAKQLGS</sequence>
<protein>
    <submittedName>
        <fullName evidence="2">Uncharacterized protein</fullName>
    </submittedName>
</protein>
<reference evidence="2" key="2">
    <citation type="journal article" date="2021" name="Syst. Appl. Microbiol.">
        <title>Roseomonas hellenica sp. nov., isolated from roots of wild-growing Alkanna tinctoria.</title>
        <authorList>
            <person name="Rat A."/>
            <person name="Naranjo H.D."/>
            <person name="Lebbe L."/>
            <person name="Cnockaert M."/>
            <person name="Krigas N."/>
            <person name="Grigoriadou K."/>
            <person name="Maloupa E."/>
            <person name="Willems A."/>
        </authorList>
    </citation>
    <scope>NUCLEOTIDE SEQUENCE</scope>
    <source>
        <strain evidence="2">LMG 31228</strain>
    </source>
</reference>
<evidence type="ECO:0000313" key="2">
    <source>
        <dbReference type="EMBL" id="MBR0681699.1"/>
    </source>
</evidence>
<keyword evidence="3" id="KW-1185">Reference proteome</keyword>